<sequence>MIVQVCLCLDRSNRCSAAWRLDDGSPPLRANFLTDPLRYFRVQFTYVHQDWCAFMVQVKSCHHLVMWCETWHGTQVVRDAMMRNELQYPIRTLNSTTDRVLIGTMTMVAGVEPTSGWMLWQNHLN</sequence>
<dbReference type="EMBL" id="PQIB02000008">
    <property type="protein sequence ID" value="RLN03932.1"/>
    <property type="molecule type" value="Genomic_DNA"/>
</dbReference>
<accession>A0A3L6RIM4</accession>
<gene>
    <name evidence="1" type="ORF">C2845_PM13G01190</name>
</gene>
<name>A0A3L6RIM4_PANMI</name>
<organism evidence="1 2">
    <name type="scientific">Panicum miliaceum</name>
    <name type="common">Proso millet</name>
    <name type="synonym">Broomcorn millet</name>
    <dbReference type="NCBI Taxonomy" id="4540"/>
    <lineage>
        <taxon>Eukaryota</taxon>
        <taxon>Viridiplantae</taxon>
        <taxon>Streptophyta</taxon>
        <taxon>Embryophyta</taxon>
        <taxon>Tracheophyta</taxon>
        <taxon>Spermatophyta</taxon>
        <taxon>Magnoliopsida</taxon>
        <taxon>Liliopsida</taxon>
        <taxon>Poales</taxon>
        <taxon>Poaceae</taxon>
        <taxon>PACMAD clade</taxon>
        <taxon>Panicoideae</taxon>
        <taxon>Panicodae</taxon>
        <taxon>Paniceae</taxon>
        <taxon>Panicinae</taxon>
        <taxon>Panicum</taxon>
        <taxon>Panicum sect. Panicum</taxon>
    </lineage>
</organism>
<proteinExistence type="predicted"/>
<comment type="caution">
    <text evidence="1">The sequence shown here is derived from an EMBL/GenBank/DDBJ whole genome shotgun (WGS) entry which is preliminary data.</text>
</comment>
<protein>
    <submittedName>
        <fullName evidence="1">Uncharacterized protein</fullName>
    </submittedName>
</protein>
<keyword evidence="2" id="KW-1185">Reference proteome</keyword>
<reference evidence="2" key="1">
    <citation type="journal article" date="2019" name="Nat. Commun.">
        <title>The genome of broomcorn millet.</title>
        <authorList>
            <person name="Zou C."/>
            <person name="Miki D."/>
            <person name="Li D."/>
            <person name="Tang Q."/>
            <person name="Xiao L."/>
            <person name="Rajput S."/>
            <person name="Deng P."/>
            <person name="Jia W."/>
            <person name="Huang R."/>
            <person name="Zhang M."/>
            <person name="Sun Y."/>
            <person name="Hu J."/>
            <person name="Fu X."/>
            <person name="Schnable P.S."/>
            <person name="Li F."/>
            <person name="Zhang H."/>
            <person name="Feng B."/>
            <person name="Zhu X."/>
            <person name="Liu R."/>
            <person name="Schnable J.C."/>
            <person name="Zhu J.-K."/>
            <person name="Zhang H."/>
        </authorList>
    </citation>
    <scope>NUCLEOTIDE SEQUENCE [LARGE SCALE GENOMIC DNA]</scope>
</reference>
<evidence type="ECO:0000313" key="2">
    <source>
        <dbReference type="Proteomes" id="UP000275267"/>
    </source>
</evidence>
<evidence type="ECO:0000313" key="1">
    <source>
        <dbReference type="EMBL" id="RLN03932.1"/>
    </source>
</evidence>
<dbReference type="Proteomes" id="UP000275267">
    <property type="component" value="Unassembled WGS sequence"/>
</dbReference>
<dbReference type="AlphaFoldDB" id="A0A3L6RIM4"/>